<evidence type="ECO:0000256" key="1">
    <source>
        <dbReference type="ARBA" id="ARBA00023125"/>
    </source>
</evidence>
<accession>A0A261R0V5</accession>
<evidence type="ECO:0000256" key="2">
    <source>
        <dbReference type="PROSITE-ProRule" id="PRU01091"/>
    </source>
</evidence>
<feature type="domain" description="OmpR/PhoB-type" evidence="3">
    <location>
        <begin position="21"/>
        <end position="118"/>
    </location>
</feature>
<dbReference type="SUPFAM" id="SSF46894">
    <property type="entry name" value="C-terminal effector domain of the bipartite response regulators"/>
    <property type="match status" value="1"/>
</dbReference>
<dbReference type="GO" id="GO:0006355">
    <property type="term" value="P:regulation of DNA-templated transcription"/>
    <property type="evidence" value="ECO:0007669"/>
    <property type="project" value="InterPro"/>
</dbReference>
<dbReference type="GO" id="GO:0003677">
    <property type="term" value="F:DNA binding"/>
    <property type="evidence" value="ECO:0007669"/>
    <property type="project" value="UniProtKB-UniRule"/>
</dbReference>
<dbReference type="CDD" id="cd00383">
    <property type="entry name" value="trans_reg_C"/>
    <property type="match status" value="1"/>
</dbReference>
<proteinExistence type="predicted"/>
<evidence type="ECO:0000259" key="3">
    <source>
        <dbReference type="PROSITE" id="PS51755"/>
    </source>
</evidence>
<sequence>MSTLAFASPVPAFHPPAHAAQAVGSGADGWWGLLYQGWILSTPDGQRLHLTAVERACFLCLLASPQRELTRDALAQRVPHASIRTINVAISRLRKKVAALGAALPLHTVHGMGYVFLGHLIAEGMPS</sequence>
<evidence type="ECO:0000313" key="5">
    <source>
        <dbReference type="Proteomes" id="UP000216947"/>
    </source>
</evidence>
<keyword evidence="1 2" id="KW-0238">DNA-binding</keyword>
<name>A0A261R0V5_9BORD</name>
<dbReference type="GO" id="GO:0000160">
    <property type="term" value="P:phosphorelay signal transduction system"/>
    <property type="evidence" value="ECO:0007669"/>
    <property type="project" value="InterPro"/>
</dbReference>
<protein>
    <submittedName>
        <fullName evidence="4">Transcriptional regulator</fullName>
    </submittedName>
</protein>
<reference evidence="5" key="1">
    <citation type="submission" date="2017-05" db="EMBL/GenBank/DDBJ databases">
        <title>Complete and WGS of Bordetella genogroups.</title>
        <authorList>
            <person name="Spilker T."/>
            <person name="Lipuma J."/>
        </authorList>
    </citation>
    <scope>NUCLEOTIDE SEQUENCE [LARGE SCALE GENOMIC DNA]</scope>
    <source>
        <strain evidence="5">AU18089</strain>
    </source>
</reference>
<keyword evidence="5" id="KW-1185">Reference proteome</keyword>
<dbReference type="EMBL" id="NEVK01000006">
    <property type="protein sequence ID" value="OZI18282.1"/>
    <property type="molecule type" value="Genomic_DNA"/>
</dbReference>
<dbReference type="InterPro" id="IPR016032">
    <property type="entry name" value="Sig_transdc_resp-reg_C-effctor"/>
</dbReference>
<feature type="DNA-binding region" description="OmpR/PhoB-type" evidence="2">
    <location>
        <begin position="21"/>
        <end position="118"/>
    </location>
</feature>
<dbReference type="Pfam" id="PF00486">
    <property type="entry name" value="Trans_reg_C"/>
    <property type="match status" value="1"/>
</dbReference>
<dbReference type="PROSITE" id="PS51755">
    <property type="entry name" value="OMPR_PHOB"/>
    <property type="match status" value="1"/>
</dbReference>
<dbReference type="SMART" id="SM00862">
    <property type="entry name" value="Trans_reg_C"/>
    <property type="match status" value="1"/>
</dbReference>
<comment type="caution">
    <text evidence="4">The sequence shown here is derived from an EMBL/GenBank/DDBJ whole genome shotgun (WGS) entry which is preliminary data.</text>
</comment>
<dbReference type="AlphaFoldDB" id="A0A261R0V5"/>
<dbReference type="Proteomes" id="UP000216947">
    <property type="component" value="Unassembled WGS sequence"/>
</dbReference>
<dbReference type="InterPro" id="IPR001867">
    <property type="entry name" value="OmpR/PhoB-type_DNA-bd"/>
</dbReference>
<evidence type="ECO:0000313" key="4">
    <source>
        <dbReference type="EMBL" id="OZI18282.1"/>
    </source>
</evidence>
<dbReference type="InterPro" id="IPR036388">
    <property type="entry name" value="WH-like_DNA-bd_sf"/>
</dbReference>
<dbReference type="Gene3D" id="1.10.10.10">
    <property type="entry name" value="Winged helix-like DNA-binding domain superfamily/Winged helix DNA-binding domain"/>
    <property type="match status" value="1"/>
</dbReference>
<dbReference type="RefSeq" id="WP_094797155.1">
    <property type="nucleotide sequence ID" value="NZ_NEVK01000006.1"/>
</dbReference>
<gene>
    <name evidence="4" type="ORF">CAL19_11645</name>
</gene>
<organism evidence="4 5">
    <name type="scientific">Bordetella genomosp. 7</name>
    <dbReference type="NCBI Taxonomy" id="1416805"/>
    <lineage>
        <taxon>Bacteria</taxon>
        <taxon>Pseudomonadati</taxon>
        <taxon>Pseudomonadota</taxon>
        <taxon>Betaproteobacteria</taxon>
        <taxon>Burkholderiales</taxon>
        <taxon>Alcaligenaceae</taxon>
        <taxon>Bordetella</taxon>
    </lineage>
</organism>